<keyword evidence="3" id="KW-1185">Reference proteome</keyword>
<gene>
    <name evidence="2" type="ORF">URODEC1_LOCUS79556</name>
</gene>
<dbReference type="Pfam" id="PF13966">
    <property type="entry name" value="zf-RVT"/>
    <property type="match status" value="1"/>
</dbReference>
<dbReference type="PANTHER" id="PTHR36617:SF17">
    <property type="entry name" value="OS01G0114800 PROTEIN"/>
    <property type="match status" value="1"/>
</dbReference>
<accession>A0ABC9CXS3</accession>
<evidence type="ECO:0000313" key="2">
    <source>
        <dbReference type="EMBL" id="CAL5027772.1"/>
    </source>
</evidence>
<name>A0ABC9CXS3_9POAL</name>
<reference evidence="2 3" key="2">
    <citation type="submission" date="2024-10" db="EMBL/GenBank/DDBJ databases">
        <authorList>
            <person name="Ryan C."/>
        </authorList>
    </citation>
    <scope>NUCLEOTIDE SEQUENCE [LARGE SCALE GENOMIC DNA]</scope>
</reference>
<organism evidence="2 3">
    <name type="scientific">Urochloa decumbens</name>
    <dbReference type="NCBI Taxonomy" id="240449"/>
    <lineage>
        <taxon>Eukaryota</taxon>
        <taxon>Viridiplantae</taxon>
        <taxon>Streptophyta</taxon>
        <taxon>Embryophyta</taxon>
        <taxon>Tracheophyta</taxon>
        <taxon>Spermatophyta</taxon>
        <taxon>Magnoliopsida</taxon>
        <taxon>Liliopsida</taxon>
        <taxon>Poales</taxon>
        <taxon>Poaceae</taxon>
        <taxon>PACMAD clade</taxon>
        <taxon>Panicoideae</taxon>
        <taxon>Panicodae</taxon>
        <taxon>Paniceae</taxon>
        <taxon>Melinidinae</taxon>
        <taxon>Urochloa</taxon>
    </lineage>
</organism>
<evidence type="ECO:0000313" key="3">
    <source>
        <dbReference type="Proteomes" id="UP001497457"/>
    </source>
</evidence>
<proteinExistence type="predicted"/>
<evidence type="ECO:0000259" key="1">
    <source>
        <dbReference type="Pfam" id="PF13966"/>
    </source>
</evidence>
<dbReference type="AlphaFoldDB" id="A0ABC9CXS3"/>
<protein>
    <recommendedName>
        <fullName evidence="1">Reverse transcriptase zinc-binding domain-containing protein</fullName>
    </recommendedName>
</protein>
<feature type="domain" description="Reverse transcriptase zinc-binding" evidence="1">
    <location>
        <begin position="137"/>
        <end position="221"/>
    </location>
</feature>
<dbReference type="Proteomes" id="UP001497457">
    <property type="component" value="Chromosome 30rd"/>
</dbReference>
<dbReference type="EMBL" id="OZ075140">
    <property type="protein sequence ID" value="CAL5027772.1"/>
    <property type="molecule type" value="Genomic_DNA"/>
</dbReference>
<dbReference type="InterPro" id="IPR026960">
    <property type="entry name" value="RVT-Znf"/>
</dbReference>
<reference evidence="3" key="1">
    <citation type="submission" date="2024-06" db="EMBL/GenBank/DDBJ databases">
        <authorList>
            <person name="Ryan C."/>
        </authorList>
    </citation>
    <scope>NUCLEOTIDE SEQUENCE [LARGE SCALE GENOMIC DNA]</scope>
</reference>
<sequence>MHASCSQTLAMFFAMREDQAEEAGGTRGGICMQYGVPGNGDRALFWTDNWVDGKPICDLAPTLVTLVAPIRKKTRTVSQALALVGNGTPRWVRDITGGLSVGAVIEYLHFWEWLRHTQLTPGVEDMVRWRWTSSGQFTVQSAYQALQLGRTAFHGADRIWKAWAPLRIKLFFWLASKGRIWTADRRRRRGLDAHDTCLMCDQANETPSHLLVSCPLAKEVWWQILSWAHCTCTFLAGEVSIQDWWEHIIAIQAPGRRKGVCSLFMAVGWHLWKERNARLFERSAAVVSVIIARIKQEVDLWVAAGARKLGSLFCE</sequence>
<dbReference type="PANTHER" id="PTHR36617">
    <property type="entry name" value="PROTEIN, PUTATIVE-RELATED"/>
    <property type="match status" value="1"/>
</dbReference>